<comment type="subunit">
    <text evidence="7">Monomer.</text>
</comment>
<feature type="binding site" evidence="7">
    <location>
        <position position="41"/>
    </location>
    <ligand>
        <name>3-phosphoshikimate</name>
        <dbReference type="ChEBI" id="CHEBI:145989"/>
    </ligand>
</feature>
<evidence type="ECO:0000256" key="5">
    <source>
        <dbReference type="ARBA" id="ARBA00023141"/>
    </source>
</evidence>
<comment type="similarity">
    <text evidence="2 7">Belongs to the EPSP synthase family.</text>
</comment>
<evidence type="ECO:0000256" key="7">
    <source>
        <dbReference type="HAMAP-Rule" id="MF_00210"/>
    </source>
</evidence>
<evidence type="ECO:0000259" key="9">
    <source>
        <dbReference type="Pfam" id="PF00275"/>
    </source>
</evidence>
<comment type="function">
    <text evidence="7">Catalyzes the transfer of the enolpyruvyl moiety of phosphoenolpyruvate (PEP) to the 5-hydroxyl of shikimate-3-phosphate (S3P) to produce enolpyruvyl shikimate-3-phosphate and inorganic phosphate.</text>
</comment>
<dbReference type="PIRSF" id="PIRSF000505">
    <property type="entry name" value="EPSPS"/>
    <property type="match status" value="1"/>
</dbReference>
<protein>
    <recommendedName>
        <fullName evidence="7">3-phosphoshikimate 1-carboxyvinyltransferase</fullName>
        <ecNumber evidence="7">2.5.1.19</ecNumber>
    </recommendedName>
    <alternativeName>
        <fullName evidence="7">5-enolpyruvylshikimate-3-phosphate synthase</fullName>
        <shortName evidence="7">EPSP synthase</shortName>
        <shortName evidence="7">EPSPS</shortName>
    </alternativeName>
</protein>
<dbReference type="CDD" id="cd01556">
    <property type="entry name" value="EPSP_synthase"/>
    <property type="match status" value="1"/>
</dbReference>
<feature type="compositionally biased region" description="Low complexity" evidence="8">
    <location>
        <begin position="13"/>
        <end position="26"/>
    </location>
</feature>
<keyword evidence="4 7" id="KW-0808">Transferase</keyword>
<accession>A0ABP7E5S2</accession>
<feature type="binding site" evidence="7">
    <location>
        <position position="40"/>
    </location>
    <ligand>
        <name>3-phosphoshikimate</name>
        <dbReference type="ChEBI" id="CHEBI:145989"/>
    </ligand>
</feature>
<dbReference type="HAMAP" id="MF_00210">
    <property type="entry name" value="EPSP_synth"/>
    <property type="match status" value="1"/>
</dbReference>
<feature type="binding site" evidence="7">
    <location>
        <position position="137"/>
    </location>
    <ligand>
        <name>phosphoenolpyruvate</name>
        <dbReference type="ChEBI" id="CHEBI:58702"/>
    </ligand>
</feature>
<feature type="binding site" evidence="7">
    <location>
        <position position="422"/>
    </location>
    <ligand>
        <name>phosphoenolpyruvate</name>
        <dbReference type="ChEBI" id="CHEBI:58702"/>
    </ligand>
</feature>
<dbReference type="RefSeq" id="WP_344813965.1">
    <property type="nucleotide sequence ID" value="NZ_BAAAYX010000020.1"/>
</dbReference>
<dbReference type="InterPro" id="IPR006264">
    <property type="entry name" value="EPSP_synthase"/>
</dbReference>
<dbReference type="Proteomes" id="UP001500051">
    <property type="component" value="Unassembled WGS sequence"/>
</dbReference>
<keyword evidence="5 7" id="KW-0057">Aromatic amino acid biosynthesis</keyword>
<name>A0ABP7E5S2_9ACTN</name>
<feature type="binding site" evidence="7">
    <location>
        <position position="182"/>
    </location>
    <ligand>
        <name>3-phosphoshikimate</name>
        <dbReference type="ChEBI" id="CHEBI:145989"/>
    </ligand>
</feature>
<dbReference type="NCBIfam" id="TIGR01356">
    <property type="entry name" value="aroA"/>
    <property type="match status" value="1"/>
</dbReference>
<reference evidence="11" key="1">
    <citation type="journal article" date="2019" name="Int. J. Syst. Evol. Microbiol.">
        <title>The Global Catalogue of Microorganisms (GCM) 10K type strain sequencing project: providing services to taxonomists for standard genome sequencing and annotation.</title>
        <authorList>
            <consortium name="The Broad Institute Genomics Platform"/>
            <consortium name="The Broad Institute Genome Sequencing Center for Infectious Disease"/>
            <person name="Wu L."/>
            <person name="Ma J."/>
        </authorList>
    </citation>
    <scope>NUCLEOTIDE SEQUENCE [LARGE SCALE GENOMIC DNA]</scope>
    <source>
        <strain evidence="11">JCM 16548</strain>
    </source>
</reference>
<feature type="binding site" evidence="7">
    <location>
        <position position="109"/>
    </location>
    <ligand>
        <name>phosphoenolpyruvate</name>
        <dbReference type="ChEBI" id="CHEBI:58702"/>
    </ligand>
</feature>
<feature type="binding site" evidence="7">
    <location>
        <position position="325"/>
    </location>
    <ligand>
        <name>3-phosphoshikimate</name>
        <dbReference type="ChEBI" id="CHEBI:145989"/>
    </ligand>
</feature>
<feature type="binding site" evidence="7">
    <location>
        <position position="181"/>
    </location>
    <ligand>
        <name>3-phosphoshikimate</name>
        <dbReference type="ChEBI" id="CHEBI:145989"/>
    </ligand>
</feature>
<dbReference type="InterPro" id="IPR001986">
    <property type="entry name" value="Enolpyruvate_Tfrase_dom"/>
</dbReference>
<dbReference type="PROSITE" id="PS00885">
    <property type="entry name" value="EPSP_SYNTHASE_2"/>
    <property type="match status" value="1"/>
</dbReference>
<dbReference type="PROSITE" id="PS00104">
    <property type="entry name" value="EPSP_SYNTHASE_1"/>
    <property type="match status" value="1"/>
</dbReference>
<feature type="binding site" evidence="7">
    <location>
        <position position="397"/>
    </location>
    <ligand>
        <name>phosphoenolpyruvate</name>
        <dbReference type="ChEBI" id="CHEBI:58702"/>
    </ligand>
</feature>
<evidence type="ECO:0000256" key="4">
    <source>
        <dbReference type="ARBA" id="ARBA00022679"/>
    </source>
</evidence>
<sequence length="455" mass="46782">MSTTPLPPRSAEPATAPSGAWPAPTAPAPIRATVRVPGSKSETNRALVLAALATGPSTITNGLDARDTRLMRDGLRTLGVDVDDSGDSWRVTPPAGFTGGGTVDCGLAGTVMRFLPPLAVLADAPVAFDGDQQAYARPMGPLLDGLTALGARVSGDALPFTVTGGADLTGGLVTIDASTSSQYVSGLLLIGARLAEGLDLRHAGGDLPSRPHIAMTVAMLRARGVEVDDSETDRWVVRPGTIAPLDVTVEPDLSNAAPFLAAAALTGGSVSVPHWPAESNQPGIVLPHILQQFGADITYEDDGALTVTGTDEIDSIEIDLRDASELTPVVAAIAALAADTSHIHGVGHIRGHETDRLAAIATELEGLGVRVKVTDDGLVIHPRLLGGGTWHTYADHRMAQAGALIGLVVEDVVVDDVACTDKTMPEFVPLWTAMLAEAAGESAAEIAADPDSAPQ</sequence>
<comment type="caution">
    <text evidence="7">Lacks conserved residue(s) required for the propagation of feature annotation.</text>
</comment>
<feature type="active site" description="Proton acceptor" evidence="7">
    <location>
        <position position="325"/>
    </location>
</feature>
<dbReference type="Pfam" id="PF00275">
    <property type="entry name" value="EPSP_synthase"/>
    <property type="match status" value="1"/>
</dbReference>
<feature type="binding site" evidence="7">
    <location>
        <position position="209"/>
    </location>
    <ligand>
        <name>3-phosphoshikimate</name>
        <dbReference type="ChEBI" id="CHEBI:145989"/>
    </ligand>
</feature>
<comment type="pathway">
    <text evidence="1 7">Metabolic intermediate biosynthesis; chorismate biosynthesis; chorismate from D-erythrose 4-phosphate and phosphoenolpyruvate: step 6/7.</text>
</comment>
<gene>
    <name evidence="7 10" type="primary">aroA</name>
    <name evidence="10" type="ORF">GCM10022204_37270</name>
</gene>
<evidence type="ECO:0000313" key="11">
    <source>
        <dbReference type="Proteomes" id="UP001500051"/>
    </source>
</evidence>
<dbReference type="InterPro" id="IPR023193">
    <property type="entry name" value="EPSP_synthase_CS"/>
</dbReference>
<feature type="binding site" evidence="7">
    <location>
        <position position="182"/>
    </location>
    <ligand>
        <name>phosphoenolpyruvate</name>
        <dbReference type="ChEBI" id="CHEBI:58702"/>
    </ligand>
</feature>
<feature type="binding site" evidence="7">
    <location>
        <position position="45"/>
    </location>
    <ligand>
        <name>3-phosphoshikimate</name>
        <dbReference type="ChEBI" id="CHEBI:145989"/>
    </ligand>
</feature>
<dbReference type="PANTHER" id="PTHR21090:SF5">
    <property type="entry name" value="PENTAFUNCTIONAL AROM POLYPEPTIDE"/>
    <property type="match status" value="1"/>
</dbReference>
<feature type="binding site" evidence="7">
    <location>
        <position position="180"/>
    </location>
    <ligand>
        <name>3-phosphoshikimate</name>
        <dbReference type="ChEBI" id="CHEBI:145989"/>
    </ligand>
</feature>
<organism evidence="10 11">
    <name type="scientific">Microlunatus aurantiacus</name>
    <dbReference type="NCBI Taxonomy" id="446786"/>
    <lineage>
        <taxon>Bacteria</taxon>
        <taxon>Bacillati</taxon>
        <taxon>Actinomycetota</taxon>
        <taxon>Actinomycetes</taxon>
        <taxon>Propionibacteriales</taxon>
        <taxon>Propionibacteriaceae</taxon>
        <taxon>Microlunatus</taxon>
    </lineage>
</organism>
<feature type="domain" description="Enolpyruvate transferase" evidence="9">
    <location>
        <begin position="25"/>
        <end position="429"/>
    </location>
</feature>
<feature type="region of interest" description="Disordered" evidence="8">
    <location>
        <begin position="1"/>
        <end position="26"/>
    </location>
</feature>
<evidence type="ECO:0000256" key="1">
    <source>
        <dbReference type="ARBA" id="ARBA00004811"/>
    </source>
</evidence>
<feature type="compositionally biased region" description="Pro residues" evidence="8">
    <location>
        <begin position="1"/>
        <end position="10"/>
    </location>
</feature>
<dbReference type="EMBL" id="BAAAYX010000020">
    <property type="protein sequence ID" value="GAA3714651.1"/>
    <property type="molecule type" value="Genomic_DNA"/>
</dbReference>
<feature type="binding site" evidence="7">
    <location>
        <position position="356"/>
    </location>
    <ligand>
        <name>phosphoenolpyruvate</name>
        <dbReference type="ChEBI" id="CHEBI:58702"/>
    </ligand>
</feature>
<evidence type="ECO:0000313" key="10">
    <source>
        <dbReference type="EMBL" id="GAA3714651.1"/>
    </source>
</evidence>
<evidence type="ECO:0000256" key="2">
    <source>
        <dbReference type="ARBA" id="ARBA00009948"/>
    </source>
</evidence>
<comment type="catalytic activity">
    <reaction evidence="6">
        <text>3-phosphoshikimate + phosphoenolpyruvate = 5-O-(1-carboxyvinyl)-3-phosphoshikimate + phosphate</text>
        <dbReference type="Rhea" id="RHEA:21256"/>
        <dbReference type="ChEBI" id="CHEBI:43474"/>
        <dbReference type="ChEBI" id="CHEBI:57701"/>
        <dbReference type="ChEBI" id="CHEBI:58702"/>
        <dbReference type="ChEBI" id="CHEBI:145989"/>
        <dbReference type="EC" id="2.5.1.19"/>
    </reaction>
    <physiologicalReaction direction="left-to-right" evidence="6">
        <dbReference type="Rhea" id="RHEA:21257"/>
    </physiologicalReaction>
</comment>
<dbReference type="Gene3D" id="3.65.10.10">
    <property type="entry name" value="Enolpyruvate transferase domain"/>
    <property type="match status" value="2"/>
</dbReference>
<keyword evidence="11" id="KW-1185">Reference proteome</keyword>
<keyword evidence="3 7" id="KW-0028">Amino-acid biosynthesis</keyword>
<keyword evidence="7" id="KW-0963">Cytoplasm</keyword>
<proteinExistence type="inferred from homology"/>
<feature type="binding site" evidence="7">
    <location>
        <position position="352"/>
    </location>
    <ligand>
        <name>3-phosphoshikimate</name>
        <dbReference type="ChEBI" id="CHEBI:145989"/>
    </ligand>
</feature>
<dbReference type="InterPro" id="IPR013792">
    <property type="entry name" value="RNA3'P_cycl/enolpyr_Trfase_a/b"/>
</dbReference>
<feature type="binding site" evidence="7">
    <location>
        <position position="40"/>
    </location>
    <ligand>
        <name>phosphoenolpyruvate</name>
        <dbReference type="ChEBI" id="CHEBI:58702"/>
    </ligand>
</feature>
<comment type="subcellular location">
    <subcellularLocation>
        <location evidence="7">Cytoplasm</location>
    </subcellularLocation>
</comment>
<evidence type="ECO:0000256" key="6">
    <source>
        <dbReference type="ARBA" id="ARBA00044633"/>
    </source>
</evidence>
<dbReference type="PANTHER" id="PTHR21090">
    <property type="entry name" value="AROM/DEHYDROQUINATE SYNTHASE"/>
    <property type="match status" value="1"/>
</dbReference>
<dbReference type="SUPFAM" id="SSF55205">
    <property type="entry name" value="EPT/RTPC-like"/>
    <property type="match status" value="1"/>
</dbReference>
<dbReference type="EC" id="2.5.1.19" evidence="7"/>
<evidence type="ECO:0000256" key="8">
    <source>
        <dbReference type="SAM" id="MobiDB-lite"/>
    </source>
</evidence>
<comment type="caution">
    <text evidence="10">The sequence shown here is derived from an EMBL/GenBank/DDBJ whole genome shotgun (WGS) entry which is preliminary data.</text>
</comment>
<evidence type="ECO:0000256" key="3">
    <source>
        <dbReference type="ARBA" id="ARBA00022605"/>
    </source>
</evidence>
<dbReference type="InterPro" id="IPR036968">
    <property type="entry name" value="Enolpyruvate_Tfrase_sf"/>
</dbReference>